<proteinExistence type="predicted"/>
<dbReference type="InterPro" id="IPR043964">
    <property type="entry name" value="P-loop_TraG"/>
</dbReference>
<dbReference type="CDD" id="cd01127">
    <property type="entry name" value="TrwB_TraG_TraD_VirD4"/>
    <property type="match status" value="1"/>
</dbReference>
<accession>A0A5K8A6T9</accession>
<protein>
    <submittedName>
        <fullName evidence="3">Conjugal transfer protein TraC</fullName>
    </submittedName>
</protein>
<feature type="domain" description="TraG P-loop" evidence="1">
    <location>
        <begin position="438"/>
        <end position="823"/>
    </location>
</feature>
<evidence type="ECO:0000313" key="2">
    <source>
        <dbReference type="EMBL" id="BBO87491.1"/>
    </source>
</evidence>
<dbReference type="SUPFAM" id="SSF52540">
    <property type="entry name" value="P-loop containing nucleoside triphosphate hydrolases"/>
    <property type="match status" value="1"/>
</dbReference>
<dbReference type="Pfam" id="PF19044">
    <property type="entry name" value="P-loop_TraG"/>
    <property type="match status" value="1"/>
</dbReference>
<gene>
    <name evidence="2" type="ORF">DSCOOX_06710</name>
    <name evidence="3" type="ORF">DSCOOX_13460</name>
</gene>
<reference evidence="3 4" key="1">
    <citation type="submission" date="2019-11" db="EMBL/GenBank/DDBJ databases">
        <title>Comparative genomics of hydrocarbon-degrading Desulfosarcina strains.</title>
        <authorList>
            <person name="Watanabe M."/>
            <person name="Kojima H."/>
            <person name="Fukui M."/>
        </authorList>
    </citation>
    <scope>NUCLEOTIDE SEQUENCE [LARGE SCALE GENOMIC DNA]</scope>
    <source>
        <strain evidence="3">OXyS1</strain>
        <strain evidence="4">oXyS1</strain>
    </source>
</reference>
<dbReference type="EMBL" id="AP021879">
    <property type="protein sequence ID" value="BBO88166.1"/>
    <property type="molecule type" value="Genomic_DNA"/>
</dbReference>
<evidence type="ECO:0000313" key="4">
    <source>
        <dbReference type="Proteomes" id="UP000422108"/>
    </source>
</evidence>
<organism evidence="3 4">
    <name type="scientific">Desulfosarcina ovata subsp. ovata</name>
    <dbReference type="NCBI Taxonomy" id="2752305"/>
    <lineage>
        <taxon>Bacteria</taxon>
        <taxon>Pseudomonadati</taxon>
        <taxon>Thermodesulfobacteriota</taxon>
        <taxon>Desulfobacteria</taxon>
        <taxon>Desulfobacterales</taxon>
        <taxon>Desulfosarcinaceae</taxon>
        <taxon>Desulfosarcina</taxon>
    </lineage>
</organism>
<dbReference type="RefSeq" id="WP_155308942.1">
    <property type="nucleotide sequence ID" value="NZ_AP021879.1"/>
</dbReference>
<dbReference type="InterPro" id="IPR053155">
    <property type="entry name" value="F-pilin_assembly_TraC"/>
</dbReference>
<evidence type="ECO:0000259" key="1">
    <source>
        <dbReference type="Pfam" id="PF19044"/>
    </source>
</evidence>
<evidence type="ECO:0000313" key="3">
    <source>
        <dbReference type="EMBL" id="BBO88166.1"/>
    </source>
</evidence>
<dbReference type="Gene3D" id="1.10.8.730">
    <property type="match status" value="1"/>
</dbReference>
<dbReference type="Pfam" id="PF11130">
    <property type="entry name" value="TraC_F_IV"/>
    <property type="match status" value="1"/>
</dbReference>
<keyword evidence="4" id="KW-1185">Reference proteome</keyword>
<dbReference type="PANTHER" id="PTHR38467">
    <property type="match status" value="1"/>
</dbReference>
<name>A0A5K8A6T9_9BACT</name>
<sequence>MGLRKMIFGTHGMTHDDISKMTFRTQFSEFLPYRAYDPESRCYHNMDESIGFLWECVPLVHADDQIFDILSGLLNSVFPEGTVLQFILYADPHIKPAMDEYRRIKIRSNELSEKTTGNTADFFISGSKGVDKLRGTPVRNFRLFVALKLPKDKKDRINYLDIRDSVHETLKGIYLSPRLIAPDVLISMLSKVFNGTAHETRGYDTNREINRQIILSETPVRSKWDRILLGDKHLRCMTVKKMVDQVDDLTFNYLTGDIWGVQGDNNQINVPYLFTVNVIFSPLAAKLHAKCNFVLQQQGVGSFAPSLQRKKDEYMWATGQIEQGVSFVRIMPMLWHFADSEQQSREAAARVKRIWQSRGFVIQEDRGILKIMWLAALPFGLYTHDRAVDYIDRDFICQPKVAARCLPIQADFSGGCAPYNLFVGRKGQLISFDLFAPVSENFNALITATSGSGKSFLTNSICYNYYTAGSLIRIVDIGGSYKKLCNIVGGKFVNFSKQSDIRLNPFTNIIDIDESIQAVSAIIAQMIYSTSRQVPTETEITLIKNAALNSFHEHGNDADIDRVYEYLKEPSKTSEELLDLECGEDNSCIKDIKTLSAQLAFNLRNFTSLGNLGVWFNGPANLDIAHDDFVVLELEELKSQTELFNVVTLQLLNYVTENLYLSDRSQRRLVIFDEAWQFFSGNGSNTGETSLLARIIVEGYRRARKYGGSFITITQSLLDLAMFGDVGQVILSNSAYKFLLQSADFEKARSKKLIDYSDFVMKLLKSIRSPKPRYSEIFIDSPVGMGIARLLVDPFSYYLYTSAAEENAMIEKLVQKGLSYPEAFGKMMALEKDADTSGF</sequence>
<dbReference type="Gene3D" id="3.40.50.300">
    <property type="entry name" value="P-loop containing nucleotide triphosphate hydrolases"/>
    <property type="match status" value="1"/>
</dbReference>
<dbReference type="EMBL" id="AP021879">
    <property type="protein sequence ID" value="BBO87491.1"/>
    <property type="molecule type" value="Genomic_DNA"/>
</dbReference>
<dbReference type="Proteomes" id="UP000422108">
    <property type="component" value="Chromosome"/>
</dbReference>
<dbReference type="InterPro" id="IPR025955">
    <property type="entry name" value="TraC/Conjuga_ATPase"/>
</dbReference>
<dbReference type="AlphaFoldDB" id="A0A5K8A6T9"/>
<dbReference type="InterPro" id="IPR027417">
    <property type="entry name" value="P-loop_NTPase"/>
</dbReference>
<dbReference type="PANTHER" id="PTHR38467:SF1">
    <property type="entry name" value="CONJUGATIVE TRANSFER: ASSEMBLY"/>
    <property type="match status" value="1"/>
</dbReference>